<organism evidence="3 4">
    <name type="scientific">Comamonas terrae</name>
    <dbReference type="NCBI Taxonomy" id="673548"/>
    <lineage>
        <taxon>Bacteria</taxon>
        <taxon>Pseudomonadati</taxon>
        <taxon>Pseudomonadota</taxon>
        <taxon>Betaproteobacteria</taxon>
        <taxon>Burkholderiales</taxon>
        <taxon>Comamonadaceae</taxon>
        <taxon>Comamonas</taxon>
    </lineage>
</organism>
<comment type="caution">
    <text evidence="3">The sequence shown here is derived from an EMBL/GenBank/DDBJ whole genome shotgun (WGS) entry which is preliminary data.</text>
</comment>
<keyword evidence="4" id="KW-1185">Reference proteome</keyword>
<feature type="region of interest" description="Disordered" evidence="1">
    <location>
        <begin position="165"/>
        <end position="186"/>
    </location>
</feature>
<feature type="signal peptide" evidence="2">
    <location>
        <begin position="1"/>
        <end position="24"/>
    </location>
</feature>
<evidence type="ECO:0000256" key="1">
    <source>
        <dbReference type="SAM" id="MobiDB-lite"/>
    </source>
</evidence>
<evidence type="ECO:0000256" key="2">
    <source>
        <dbReference type="SAM" id="SignalP"/>
    </source>
</evidence>
<dbReference type="EMBL" id="JBHUMV010000009">
    <property type="protein sequence ID" value="MFD2756085.1"/>
    <property type="molecule type" value="Genomic_DNA"/>
</dbReference>
<proteinExistence type="predicted"/>
<name>A0ABW5UUI6_9BURK</name>
<feature type="compositionally biased region" description="Basic and acidic residues" evidence="1">
    <location>
        <begin position="172"/>
        <end position="186"/>
    </location>
</feature>
<keyword evidence="2" id="KW-0732">Signal</keyword>
<dbReference type="PROSITE" id="PS51257">
    <property type="entry name" value="PROKAR_LIPOPROTEIN"/>
    <property type="match status" value="1"/>
</dbReference>
<evidence type="ECO:0000313" key="4">
    <source>
        <dbReference type="Proteomes" id="UP001597463"/>
    </source>
</evidence>
<reference evidence="4" key="1">
    <citation type="journal article" date="2019" name="Int. J. Syst. Evol. Microbiol.">
        <title>The Global Catalogue of Microorganisms (GCM) 10K type strain sequencing project: providing services to taxonomists for standard genome sequencing and annotation.</title>
        <authorList>
            <consortium name="The Broad Institute Genomics Platform"/>
            <consortium name="The Broad Institute Genome Sequencing Center for Infectious Disease"/>
            <person name="Wu L."/>
            <person name="Ma J."/>
        </authorList>
    </citation>
    <scope>NUCLEOTIDE SEQUENCE [LARGE SCALE GENOMIC DNA]</scope>
    <source>
        <strain evidence="4">TISTR 1906</strain>
    </source>
</reference>
<accession>A0ABW5UUI6</accession>
<dbReference type="Proteomes" id="UP001597463">
    <property type="component" value="Unassembled WGS sequence"/>
</dbReference>
<protein>
    <recommendedName>
        <fullName evidence="5">Lipoprotein</fullName>
    </recommendedName>
</protein>
<feature type="chain" id="PRO_5045773107" description="Lipoprotein" evidence="2">
    <location>
        <begin position="25"/>
        <end position="186"/>
    </location>
</feature>
<dbReference type="RefSeq" id="WP_066479007.1">
    <property type="nucleotide sequence ID" value="NZ_BCNT01000009.1"/>
</dbReference>
<sequence length="186" mass="19587">MNKIHWTKRKFFYAAAFGATLALAACGGGNDDDPEPSGNIGILSISNATDTTLNGWYGSGNVGLTGVKDTGDGKVGPDECAFNFDNFSKLVGDRTLAMSGDIRYAYSNGSSTPPLNGDHIKIRDTTFNFVKDGGNLGKAKVNLTTGTITFSNLMAKDGSNNSVELSGTINLPDEKSRDDACNKTAK</sequence>
<evidence type="ECO:0008006" key="5">
    <source>
        <dbReference type="Google" id="ProtNLM"/>
    </source>
</evidence>
<evidence type="ECO:0000313" key="3">
    <source>
        <dbReference type="EMBL" id="MFD2756085.1"/>
    </source>
</evidence>
<gene>
    <name evidence="3" type="ORF">ACFSW6_18605</name>
</gene>